<proteinExistence type="predicted"/>
<gene>
    <name evidence="1" type="ORF">ASPSYDRAFT_51869</name>
</gene>
<sequence length="98" mass="10817">MTGLAHLAVELHPPLGVVRRTSDAEWCRPIKAVRGLKSFELRIFDSTCLQDGYSGAETVALENCLRDIVCAPRDGAVHPVVDDPVQFPCFYSGAQYIR</sequence>
<evidence type="ECO:0000313" key="2">
    <source>
        <dbReference type="Proteomes" id="UP000184356"/>
    </source>
</evidence>
<protein>
    <submittedName>
        <fullName evidence="1">Uncharacterized protein</fullName>
    </submittedName>
</protein>
<name>A0A1L9SZ54_9EURO</name>
<keyword evidence="2" id="KW-1185">Reference proteome</keyword>
<dbReference type="EMBL" id="KV878601">
    <property type="protein sequence ID" value="OJJ52445.1"/>
    <property type="molecule type" value="Genomic_DNA"/>
</dbReference>
<dbReference type="Proteomes" id="UP000184356">
    <property type="component" value="Unassembled WGS sequence"/>
</dbReference>
<dbReference type="AlphaFoldDB" id="A0A1L9SZ54"/>
<evidence type="ECO:0000313" key="1">
    <source>
        <dbReference type="EMBL" id="OJJ52445.1"/>
    </source>
</evidence>
<reference evidence="2" key="1">
    <citation type="journal article" date="2017" name="Genome Biol.">
        <title>Comparative genomics reveals high biological diversity and specific adaptations in the industrially and medically important fungal genus Aspergillus.</title>
        <authorList>
            <person name="de Vries R.P."/>
            <person name="Riley R."/>
            <person name="Wiebenga A."/>
            <person name="Aguilar-Osorio G."/>
            <person name="Amillis S."/>
            <person name="Uchima C.A."/>
            <person name="Anderluh G."/>
            <person name="Asadollahi M."/>
            <person name="Askin M."/>
            <person name="Barry K."/>
            <person name="Battaglia E."/>
            <person name="Bayram O."/>
            <person name="Benocci T."/>
            <person name="Braus-Stromeyer S.A."/>
            <person name="Caldana C."/>
            <person name="Canovas D."/>
            <person name="Cerqueira G.C."/>
            <person name="Chen F."/>
            <person name="Chen W."/>
            <person name="Choi C."/>
            <person name="Clum A."/>
            <person name="Dos Santos R.A."/>
            <person name="Damasio A.R."/>
            <person name="Diallinas G."/>
            <person name="Emri T."/>
            <person name="Fekete E."/>
            <person name="Flipphi M."/>
            <person name="Freyberg S."/>
            <person name="Gallo A."/>
            <person name="Gournas C."/>
            <person name="Habgood R."/>
            <person name="Hainaut M."/>
            <person name="Harispe M.L."/>
            <person name="Henrissat B."/>
            <person name="Hilden K.S."/>
            <person name="Hope R."/>
            <person name="Hossain A."/>
            <person name="Karabika E."/>
            <person name="Karaffa L."/>
            <person name="Karanyi Z."/>
            <person name="Krasevec N."/>
            <person name="Kuo A."/>
            <person name="Kusch H."/>
            <person name="LaButti K."/>
            <person name="Lagendijk E.L."/>
            <person name="Lapidus A."/>
            <person name="Levasseur A."/>
            <person name="Lindquist E."/>
            <person name="Lipzen A."/>
            <person name="Logrieco A.F."/>
            <person name="MacCabe A."/>
            <person name="Maekelae M.R."/>
            <person name="Malavazi I."/>
            <person name="Melin P."/>
            <person name="Meyer V."/>
            <person name="Mielnichuk N."/>
            <person name="Miskei M."/>
            <person name="Molnar A.P."/>
            <person name="Mule G."/>
            <person name="Ngan C.Y."/>
            <person name="Orejas M."/>
            <person name="Orosz E."/>
            <person name="Ouedraogo J.P."/>
            <person name="Overkamp K.M."/>
            <person name="Park H.-S."/>
            <person name="Perrone G."/>
            <person name="Piumi F."/>
            <person name="Punt P.J."/>
            <person name="Ram A.F."/>
            <person name="Ramon A."/>
            <person name="Rauscher S."/>
            <person name="Record E."/>
            <person name="Riano-Pachon D.M."/>
            <person name="Robert V."/>
            <person name="Roehrig J."/>
            <person name="Ruller R."/>
            <person name="Salamov A."/>
            <person name="Salih N.S."/>
            <person name="Samson R.A."/>
            <person name="Sandor E."/>
            <person name="Sanguinetti M."/>
            <person name="Schuetze T."/>
            <person name="Sepcic K."/>
            <person name="Shelest E."/>
            <person name="Sherlock G."/>
            <person name="Sophianopoulou V."/>
            <person name="Squina F.M."/>
            <person name="Sun H."/>
            <person name="Susca A."/>
            <person name="Todd R.B."/>
            <person name="Tsang A."/>
            <person name="Unkles S.E."/>
            <person name="van de Wiele N."/>
            <person name="van Rossen-Uffink D."/>
            <person name="Oliveira J.V."/>
            <person name="Vesth T.C."/>
            <person name="Visser J."/>
            <person name="Yu J.-H."/>
            <person name="Zhou M."/>
            <person name="Andersen M.R."/>
            <person name="Archer D.B."/>
            <person name="Baker S.E."/>
            <person name="Benoit I."/>
            <person name="Brakhage A.A."/>
            <person name="Braus G.H."/>
            <person name="Fischer R."/>
            <person name="Frisvad J.C."/>
            <person name="Goldman G.H."/>
            <person name="Houbraken J."/>
            <person name="Oakley B."/>
            <person name="Pocsi I."/>
            <person name="Scazzocchio C."/>
            <person name="Seiboth B."/>
            <person name="vanKuyk P.A."/>
            <person name="Wortman J."/>
            <person name="Dyer P.S."/>
            <person name="Grigoriev I.V."/>
        </authorList>
    </citation>
    <scope>NUCLEOTIDE SEQUENCE [LARGE SCALE GENOMIC DNA]</scope>
    <source>
        <strain evidence="2">CBS 593.65</strain>
    </source>
</reference>
<dbReference type="VEuPathDB" id="FungiDB:ASPSYDRAFT_51869"/>
<organism evidence="1 2">
    <name type="scientific">Aspergillus sydowii CBS 593.65</name>
    <dbReference type="NCBI Taxonomy" id="1036612"/>
    <lineage>
        <taxon>Eukaryota</taxon>
        <taxon>Fungi</taxon>
        <taxon>Dikarya</taxon>
        <taxon>Ascomycota</taxon>
        <taxon>Pezizomycotina</taxon>
        <taxon>Eurotiomycetes</taxon>
        <taxon>Eurotiomycetidae</taxon>
        <taxon>Eurotiales</taxon>
        <taxon>Aspergillaceae</taxon>
        <taxon>Aspergillus</taxon>
        <taxon>Aspergillus subgen. Nidulantes</taxon>
    </lineage>
</organism>
<dbReference type="RefSeq" id="XP_040696251.1">
    <property type="nucleotide sequence ID" value="XM_040848376.1"/>
</dbReference>
<accession>A0A1L9SZ54</accession>
<dbReference type="GeneID" id="63764449"/>